<feature type="transmembrane region" description="Helical" evidence="9">
    <location>
        <begin position="52"/>
        <end position="74"/>
    </location>
</feature>
<evidence type="ECO:0000259" key="10">
    <source>
        <dbReference type="Pfam" id="PF04290"/>
    </source>
</evidence>
<keyword evidence="6 9" id="KW-1133">Transmembrane helix</keyword>
<evidence type="ECO:0000256" key="4">
    <source>
        <dbReference type="ARBA" id="ARBA00022519"/>
    </source>
</evidence>
<dbReference type="PANTHER" id="PTHR35011:SF2">
    <property type="entry name" value="2,3-DIKETO-L-GULONATE TRAP TRANSPORTER SMALL PERMEASE PROTEIN YIAM"/>
    <property type="match status" value="1"/>
</dbReference>
<evidence type="ECO:0000256" key="5">
    <source>
        <dbReference type="ARBA" id="ARBA00022692"/>
    </source>
</evidence>
<keyword evidence="5 9" id="KW-0812">Transmembrane</keyword>
<comment type="caution">
    <text evidence="11">The sequence shown here is derived from an EMBL/GenBank/DDBJ whole genome shotgun (WGS) entry which is preliminary data.</text>
</comment>
<evidence type="ECO:0000256" key="3">
    <source>
        <dbReference type="ARBA" id="ARBA00022475"/>
    </source>
</evidence>
<accession>A0A099EUA9</accession>
<evidence type="ECO:0000313" key="11">
    <source>
        <dbReference type="EMBL" id="KGJ01582.1"/>
    </source>
</evidence>
<keyword evidence="12" id="KW-1185">Reference proteome</keyword>
<comment type="subunit">
    <text evidence="9">The complex comprises the extracytoplasmic solute receptor protein and the two transmembrane proteins.</text>
</comment>
<organism evidence="11 12">
    <name type="scientific">Paracoccus sphaerophysae</name>
    <dbReference type="NCBI Taxonomy" id="690417"/>
    <lineage>
        <taxon>Bacteria</taxon>
        <taxon>Pseudomonadati</taxon>
        <taxon>Pseudomonadota</taxon>
        <taxon>Alphaproteobacteria</taxon>
        <taxon>Rhodobacterales</taxon>
        <taxon>Paracoccaceae</taxon>
        <taxon>Paracoccus</taxon>
    </lineage>
</organism>
<dbReference type="InterPro" id="IPR055348">
    <property type="entry name" value="DctQ"/>
</dbReference>
<comment type="function">
    <text evidence="9">Part of the tripartite ATP-independent periplasmic (TRAP) transport system.</text>
</comment>
<dbReference type="GO" id="GO:0015740">
    <property type="term" value="P:C4-dicarboxylate transport"/>
    <property type="evidence" value="ECO:0007669"/>
    <property type="project" value="TreeGrafter"/>
</dbReference>
<evidence type="ECO:0000256" key="9">
    <source>
        <dbReference type="RuleBase" id="RU369079"/>
    </source>
</evidence>
<comment type="similarity">
    <text evidence="8 9">Belongs to the TRAP transporter small permease family.</text>
</comment>
<dbReference type="Proteomes" id="UP000029917">
    <property type="component" value="Unassembled WGS sequence"/>
</dbReference>
<sequence length="158" mass="17205">MRRLDGGIAMGVAIAASLALVVAVGASFWQVLGRFVFQAPSVWSEALTRLSLIWMVLLGSSVALRHGAFVAIDLAQDLTRGRVRRAIEAVTLMACLSMFAMLFWYGWSMAVRVRMQEMAGLEISMSWAYAAIPVGSVFAILGAIVHFLDRGRGREIVA</sequence>
<comment type="subcellular location">
    <subcellularLocation>
        <location evidence="1 9">Cell inner membrane</location>
        <topology evidence="1 9">Multi-pass membrane protein</topology>
    </subcellularLocation>
</comment>
<feature type="transmembrane region" description="Helical" evidence="9">
    <location>
        <begin position="86"/>
        <end position="107"/>
    </location>
</feature>
<evidence type="ECO:0000256" key="8">
    <source>
        <dbReference type="ARBA" id="ARBA00038436"/>
    </source>
</evidence>
<name>A0A099EUA9_9RHOB</name>
<evidence type="ECO:0000256" key="6">
    <source>
        <dbReference type="ARBA" id="ARBA00022989"/>
    </source>
</evidence>
<dbReference type="STRING" id="690417.IC63_16735"/>
<dbReference type="GO" id="GO:0022857">
    <property type="term" value="F:transmembrane transporter activity"/>
    <property type="evidence" value="ECO:0007669"/>
    <property type="project" value="UniProtKB-UniRule"/>
</dbReference>
<feature type="transmembrane region" description="Helical" evidence="9">
    <location>
        <begin position="127"/>
        <end position="148"/>
    </location>
</feature>
<protein>
    <recommendedName>
        <fullName evidence="9">TRAP transporter small permease protein</fullName>
    </recommendedName>
</protein>
<dbReference type="EMBL" id="JRKS01000105">
    <property type="protein sequence ID" value="KGJ01582.1"/>
    <property type="molecule type" value="Genomic_DNA"/>
</dbReference>
<gene>
    <name evidence="11" type="ORF">IC63_16735</name>
</gene>
<dbReference type="PANTHER" id="PTHR35011">
    <property type="entry name" value="2,3-DIKETO-L-GULONATE TRAP TRANSPORTER SMALL PERMEASE PROTEIN YIAM"/>
    <property type="match status" value="1"/>
</dbReference>
<keyword evidence="3" id="KW-1003">Cell membrane</keyword>
<reference evidence="11 12" key="2">
    <citation type="submission" date="2014-10" db="EMBL/GenBank/DDBJ databases">
        <title>Paracoccus sanguinis sp. nov., isolated from clinical specimens of New York State patients.</title>
        <authorList>
            <person name="Mingle L.A."/>
            <person name="Cole J.A."/>
            <person name="Lapierre P."/>
            <person name="Musser K.A."/>
        </authorList>
    </citation>
    <scope>NUCLEOTIDE SEQUENCE [LARGE SCALE GENOMIC DNA]</scope>
    <source>
        <strain evidence="11 12">HAMBI 3106</strain>
    </source>
</reference>
<keyword evidence="4 9" id="KW-0997">Cell inner membrane</keyword>
<evidence type="ECO:0000313" key="12">
    <source>
        <dbReference type="Proteomes" id="UP000029917"/>
    </source>
</evidence>
<feature type="transmembrane region" description="Helical" evidence="9">
    <location>
        <begin position="7"/>
        <end position="32"/>
    </location>
</feature>
<proteinExistence type="inferred from homology"/>
<dbReference type="Pfam" id="PF04290">
    <property type="entry name" value="DctQ"/>
    <property type="match status" value="1"/>
</dbReference>
<reference evidence="11 12" key="1">
    <citation type="submission" date="2014-09" db="EMBL/GenBank/DDBJ databases">
        <authorList>
            <person name="McGinnis J.M."/>
            <person name="Wolfgang W.J."/>
        </authorList>
    </citation>
    <scope>NUCLEOTIDE SEQUENCE [LARGE SCALE GENOMIC DNA]</scope>
    <source>
        <strain evidence="11 12">HAMBI 3106</strain>
    </source>
</reference>
<evidence type="ECO:0000256" key="7">
    <source>
        <dbReference type="ARBA" id="ARBA00023136"/>
    </source>
</evidence>
<evidence type="ECO:0000256" key="2">
    <source>
        <dbReference type="ARBA" id="ARBA00022448"/>
    </source>
</evidence>
<dbReference type="InterPro" id="IPR007387">
    <property type="entry name" value="TRAP_DctQ"/>
</dbReference>
<keyword evidence="7 9" id="KW-0472">Membrane</keyword>
<dbReference type="GO" id="GO:0005886">
    <property type="term" value="C:plasma membrane"/>
    <property type="evidence" value="ECO:0007669"/>
    <property type="project" value="UniProtKB-SubCell"/>
</dbReference>
<evidence type="ECO:0000256" key="1">
    <source>
        <dbReference type="ARBA" id="ARBA00004429"/>
    </source>
</evidence>
<dbReference type="AlphaFoldDB" id="A0A099EUA9"/>
<keyword evidence="2 9" id="KW-0813">Transport</keyword>
<feature type="domain" description="Tripartite ATP-independent periplasmic transporters DctQ component" evidence="10">
    <location>
        <begin position="24"/>
        <end position="150"/>
    </location>
</feature>